<dbReference type="AlphaFoldDB" id="A0A916Z7A6"/>
<dbReference type="InterPro" id="IPR015888">
    <property type="entry name" value="Fuc_isomerase_C"/>
</dbReference>
<dbReference type="GO" id="GO:0005737">
    <property type="term" value="C:cytoplasm"/>
    <property type="evidence" value="ECO:0007669"/>
    <property type="project" value="InterPro"/>
</dbReference>
<dbReference type="PANTHER" id="PTHR36120:SF1">
    <property type="entry name" value="L-FUCOSE ISOMERASE C-TERMINAL DOMAIN-CONTAINING PROTEIN"/>
    <property type="match status" value="1"/>
</dbReference>
<organism evidence="4 5">
    <name type="scientific">Paenibacillus nasutitermitis</name>
    <dbReference type="NCBI Taxonomy" id="1652958"/>
    <lineage>
        <taxon>Bacteria</taxon>
        <taxon>Bacillati</taxon>
        <taxon>Bacillota</taxon>
        <taxon>Bacilli</taxon>
        <taxon>Bacillales</taxon>
        <taxon>Paenibacillaceae</taxon>
        <taxon>Paenibacillus</taxon>
    </lineage>
</organism>
<evidence type="ECO:0000313" key="4">
    <source>
        <dbReference type="EMBL" id="GGD77884.1"/>
    </source>
</evidence>
<feature type="domain" description="L-fucose isomerase C-terminal" evidence="3">
    <location>
        <begin position="354"/>
        <end position="438"/>
    </location>
</feature>
<dbReference type="Proteomes" id="UP000612456">
    <property type="component" value="Unassembled WGS sequence"/>
</dbReference>
<keyword evidence="2" id="KW-0119">Carbohydrate metabolism</keyword>
<evidence type="ECO:0000259" key="3">
    <source>
        <dbReference type="Pfam" id="PF02952"/>
    </source>
</evidence>
<name>A0A916Z7A6_9BACL</name>
<dbReference type="GO" id="GO:0006004">
    <property type="term" value="P:fucose metabolic process"/>
    <property type="evidence" value="ECO:0007669"/>
    <property type="project" value="InterPro"/>
</dbReference>
<dbReference type="GO" id="GO:0008736">
    <property type="term" value="F:L-fucose isomerase activity"/>
    <property type="evidence" value="ECO:0007669"/>
    <property type="project" value="InterPro"/>
</dbReference>
<comment type="caution">
    <text evidence="4">The sequence shown here is derived from an EMBL/GenBank/DDBJ whole genome shotgun (WGS) entry which is preliminary data.</text>
</comment>
<protein>
    <submittedName>
        <fullName evidence="4">Fucose isomerase</fullName>
    </submittedName>
</protein>
<evidence type="ECO:0000313" key="5">
    <source>
        <dbReference type="Proteomes" id="UP000612456"/>
    </source>
</evidence>
<dbReference type="SUPFAM" id="SSF53743">
    <property type="entry name" value="FucI/AraA N-terminal and middle domains"/>
    <property type="match status" value="1"/>
</dbReference>
<keyword evidence="5" id="KW-1185">Reference proteome</keyword>
<dbReference type="EMBL" id="BMHP01000003">
    <property type="protein sequence ID" value="GGD77884.1"/>
    <property type="molecule type" value="Genomic_DNA"/>
</dbReference>
<dbReference type="SUPFAM" id="SSF50443">
    <property type="entry name" value="FucI/AraA C-terminal domain-like"/>
    <property type="match status" value="1"/>
</dbReference>
<sequence length="441" mass="47949">MLNIGFVSLRAQFGFNPEEAGRLYEVSKSILAPLGRVTSYESMIMLKKEAKEANELLKTSQIDLLVMQIGTFPSGELLPLLIKDLAAPVLLWALPEPPFDGGALQFNSLCGVHLMASLLKRDNHKFDYVHLNPEGDVTSLTRYIRAFEVSCDLKKMRVGLVGSHTPGFDAMAVDAVSLKAVIGPEVVYIGLDDVFQGSNNVPQAQRDKLTAEIGSQFDNVNELPGEKIEKFANTYASLEREAKAKNVASLSVRCWPEFIEGHGQAACCSVSKLTDDGIVTGCEGDVLGTITSSIMREFAGSAPFLADIVHADYTTNETTLWHCGAAPFSLVAPGESVLLGEEFGIGGLNVEFPLKSGVVTLARLGYLDGKYRMLVTTGEALKIGPIVKGTVAQVRTDSSVKTLMDKLIYDGWEHHLTMIYTDVAAELEQLCKILNIECVRL</sequence>
<dbReference type="PANTHER" id="PTHR36120">
    <property type="entry name" value="FUCOSE ISOMERASE"/>
    <property type="match status" value="1"/>
</dbReference>
<keyword evidence="1 4" id="KW-0413">Isomerase</keyword>
<gene>
    <name evidence="4" type="ORF">GCM10010911_39820</name>
</gene>
<reference evidence="4" key="1">
    <citation type="journal article" date="2014" name="Int. J. Syst. Evol. Microbiol.">
        <title>Complete genome sequence of Corynebacterium casei LMG S-19264T (=DSM 44701T), isolated from a smear-ripened cheese.</title>
        <authorList>
            <consortium name="US DOE Joint Genome Institute (JGI-PGF)"/>
            <person name="Walter F."/>
            <person name="Albersmeier A."/>
            <person name="Kalinowski J."/>
            <person name="Ruckert C."/>
        </authorList>
    </citation>
    <scope>NUCLEOTIDE SEQUENCE</scope>
    <source>
        <strain evidence="4">CGMCC 1.15178</strain>
    </source>
</reference>
<reference evidence="4" key="2">
    <citation type="submission" date="2020-09" db="EMBL/GenBank/DDBJ databases">
        <authorList>
            <person name="Sun Q."/>
            <person name="Zhou Y."/>
        </authorList>
    </citation>
    <scope>NUCLEOTIDE SEQUENCE</scope>
    <source>
        <strain evidence="4">CGMCC 1.15178</strain>
    </source>
</reference>
<dbReference type="Pfam" id="PF02952">
    <property type="entry name" value="Fucose_iso_C"/>
    <property type="match status" value="1"/>
</dbReference>
<evidence type="ECO:0000256" key="1">
    <source>
        <dbReference type="ARBA" id="ARBA00023235"/>
    </source>
</evidence>
<evidence type="ECO:0000256" key="2">
    <source>
        <dbReference type="ARBA" id="ARBA00023277"/>
    </source>
</evidence>
<dbReference type="InterPro" id="IPR009015">
    <property type="entry name" value="Fucose_isomerase_N/cen_sf"/>
</dbReference>
<proteinExistence type="predicted"/>
<dbReference type="InterPro" id="IPR004216">
    <property type="entry name" value="Fuc/Ara_isomerase_C"/>
</dbReference>
<accession>A0A916Z7A6</accession>
<dbReference type="RefSeq" id="WP_188994187.1">
    <property type="nucleotide sequence ID" value="NZ_BMHP01000003.1"/>
</dbReference>